<evidence type="ECO:0000313" key="5">
    <source>
        <dbReference type="Proteomes" id="UP000005666"/>
    </source>
</evidence>
<dbReference type="STRING" id="1071381.G8BMM5"/>
<dbReference type="eggNOG" id="KOG2897">
    <property type="taxonomic scope" value="Eukaryota"/>
</dbReference>
<name>G8BMM5_TETPH</name>
<proteinExistence type="inferred from homology"/>
<dbReference type="Pfam" id="PF05764">
    <property type="entry name" value="YL1"/>
    <property type="match status" value="1"/>
</dbReference>
<dbReference type="InterPro" id="IPR013272">
    <property type="entry name" value="Vps72/YL1_C"/>
</dbReference>
<dbReference type="PANTHER" id="PTHR13275">
    <property type="entry name" value="YL-1 PROTEIN TRANSCRIPTION FACTOR-LIKE 1"/>
    <property type="match status" value="1"/>
</dbReference>
<evidence type="ECO:0000313" key="4">
    <source>
        <dbReference type="EMBL" id="CCE61153.1"/>
    </source>
</evidence>
<dbReference type="KEGG" id="tpf:TPHA_0A00680"/>
<dbReference type="InterPro" id="IPR046757">
    <property type="entry name" value="YL1_N"/>
</dbReference>
<feature type="compositionally biased region" description="Acidic residues" evidence="2">
    <location>
        <begin position="47"/>
        <end position="81"/>
    </location>
</feature>
<accession>G8BMM5</accession>
<feature type="region of interest" description="Disordered" evidence="2">
    <location>
        <begin position="1"/>
        <end position="28"/>
    </location>
</feature>
<feature type="region of interest" description="Disordered" evidence="2">
    <location>
        <begin position="504"/>
        <end position="526"/>
    </location>
</feature>
<dbReference type="EMBL" id="HE612856">
    <property type="protein sequence ID" value="CCE61153.1"/>
    <property type="molecule type" value="Genomic_DNA"/>
</dbReference>
<dbReference type="Pfam" id="PF08265">
    <property type="entry name" value="YL1_C"/>
    <property type="match status" value="1"/>
</dbReference>
<feature type="compositionally biased region" description="Polar residues" evidence="2">
    <location>
        <begin position="509"/>
        <end position="521"/>
    </location>
</feature>
<gene>
    <name evidence="4" type="primary">TPHA0A00680</name>
    <name evidence="4" type="ordered locus">TPHA_0A00680</name>
</gene>
<reference evidence="4 5" key="1">
    <citation type="journal article" date="2011" name="Proc. Natl. Acad. Sci. U.S.A.">
        <title>Evolutionary erosion of yeast sex chromosomes by mating-type switching accidents.</title>
        <authorList>
            <person name="Gordon J.L."/>
            <person name="Armisen D."/>
            <person name="Proux-Wera E."/>
            <person name="Oheigeartaigh S.S."/>
            <person name="Byrne K.P."/>
            <person name="Wolfe K.H."/>
        </authorList>
    </citation>
    <scope>NUCLEOTIDE SEQUENCE [LARGE SCALE GENOMIC DNA]</scope>
    <source>
        <strain evidence="5">ATCC 24235 / CBS 4417 / NBRC 1672 / NRRL Y-8282 / UCD 70-5</strain>
    </source>
</reference>
<dbReference type="SMART" id="SM00993">
    <property type="entry name" value="YL1_C"/>
    <property type="match status" value="1"/>
</dbReference>
<feature type="domain" description="Vps72/YL1 C-terminal" evidence="3">
    <location>
        <begin position="712"/>
        <end position="741"/>
    </location>
</feature>
<dbReference type="OMA" id="CQYFDPK"/>
<dbReference type="GO" id="GO:0000812">
    <property type="term" value="C:Swr1 complex"/>
    <property type="evidence" value="ECO:0007669"/>
    <property type="project" value="EnsemblFungi"/>
</dbReference>
<sequence length="788" mass="90502">MSDELNSSESEVEYIMASRKQRSNAGNRMKHLLEQELEGMRLKTNDMDEDEIDLLFAEDDEDDEFEYNSNEEEGEEEEGRENDEKPVKKGESFQHQEVKAIEKEETIGDNEENVDDDLMLTESDEENSDNDDDNSGEEALQKQERLRLKLKRKRAKRVPIIRKRVDEARLNNLQDKEEDTKRKRRKKYASHLNAESLLQAERRTSKRSSVIENKMKVYEKLSKAEEKRKFIQGRMQENREKTQELILTQADRLKMAEETEELNLKSLNKYKEQEVHKKQSRLALQQRQKQKFKNGEIVIQILSQFTHVSPIMEVEDKKYWDEEVSKREKKERKTKRKYTRRKGKQDALISHDSSENIKSNALENIQEKSVMDEETPTEIKGIDGMNVMQRDNEQSDKMIHENSTSKTDIALEGQNNDENATFITVGSATVITEEFKTDGDTQIVSNNASNFEDSGKLENITNEKTNLMSNDNRISDQDTVVEKIKKDKLLEENLNAIDIDTLKEDDGSSIKSNNQPSTAGESCNVDDEKLETYEQVDRHEQDANDAANDINGDKKTDQVELINSEVTESSLDTLAHETKDISASTEIESLIVYEGPSQLVSKNLVTVYIFPDEQPKAQLESLLFNSNRNTRSLQNSDEMEQICRITNPKEVNDSALFSSIIPDLSFLSSYPSFGEYDKKIVLDTNTESNNDKEIEINTLPPSGVLLSNGVRKKCPISNKGCKYFDPKNGVPYSDVDSYKIIQELQDPIGPKGTEETPRPRFYWYGFGNGGIYLDMNQRHANGVPDGFN</sequence>
<dbReference type="GeneID" id="11532241"/>
<dbReference type="GO" id="GO:0006338">
    <property type="term" value="P:chromatin remodeling"/>
    <property type="evidence" value="ECO:0007669"/>
    <property type="project" value="EnsemblFungi"/>
</dbReference>
<protein>
    <recommendedName>
        <fullName evidence="3">Vps72/YL1 C-terminal domain-containing protein</fullName>
    </recommendedName>
</protein>
<feature type="region of interest" description="Disordered" evidence="2">
    <location>
        <begin position="41"/>
        <end position="145"/>
    </location>
</feature>
<organism evidence="4 5">
    <name type="scientific">Tetrapisispora phaffii (strain ATCC 24235 / CBS 4417 / NBRC 1672 / NRRL Y-8282 / UCD 70-5)</name>
    <name type="common">Yeast</name>
    <name type="synonym">Fabospora phaffii</name>
    <dbReference type="NCBI Taxonomy" id="1071381"/>
    <lineage>
        <taxon>Eukaryota</taxon>
        <taxon>Fungi</taxon>
        <taxon>Dikarya</taxon>
        <taxon>Ascomycota</taxon>
        <taxon>Saccharomycotina</taxon>
        <taxon>Saccharomycetes</taxon>
        <taxon>Saccharomycetales</taxon>
        <taxon>Saccharomycetaceae</taxon>
        <taxon>Tetrapisispora</taxon>
    </lineage>
</organism>
<feature type="compositionally biased region" description="Acidic residues" evidence="2">
    <location>
        <begin position="107"/>
        <end position="136"/>
    </location>
</feature>
<dbReference type="OrthoDB" id="49520at2759"/>
<dbReference type="Proteomes" id="UP000005666">
    <property type="component" value="Chromosome 1"/>
</dbReference>
<dbReference type="PANTHER" id="PTHR13275:SF4">
    <property type="entry name" value="VACUOLAR PROTEIN SORTING-ASSOCIATED PROTEIN 72 HOMOLOG"/>
    <property type="match status" value="1"/>
</dbReference>
<dbReference type="AlphaFoldDB" id="G8BMM5"/>
<feature type="region of interest" description="Disordered" evidence="2">
    <location>
        <begin position="323"/>
        <end position="350"/>
    </location>
</feature>
<keyword evidence="5" id="KW-1185">Reference proteome</keyword>
<feature type="region of interest" description="Disordered" evidence="2">
    <location>
        <begin position="171"/>
        <end position="206"/>
    </location>
</feature>
<evidence type="ECO:0000259" key="3">
    <source>
        <dbReference type="SMART" id="SM00993"/>
    </source>
</evidence>
<evidence type="ECO:0000256" key="2">
    <source>
        <dbReference type="SAM" id="MobiDB-lite"/>
    </source>
</evidence>
<dbReference type="GO" id="GO:0042393">
    <property type="term" value="F:histone binding"/>
    <property type="evidence" value="ECO:0007669"/>
    <property type="project" value="EnsemblFungi"/>
</dbReference>
<feature type="compositionally biased region" description="Basic residues" evidence="2">
    <location>
        <begin position="329"/>
        <end position="343"/>
    </location>
</feature>
<evidence type="ECO:0000256" key="1">
    <source>
        <dbReference type="ARBA" id="ARBA00006832"/>
    </source>
</evidence>
<dbReference type="HOGENOM" id="CLU_018782_0_0_1"/>
<feature type="compositionally biased region" description="Basic and acidic residues" evidence="2">
    <location>
        <begin position="171"/>
        <end position="181"/>
    </location>
</feature>
<feature type="compositionally biased region" description="Basic and acidic residues" evidence="2">
    <location>
        <begin position="82"/>
        <end position="106"/>
    </location>
</feature>
<dbReference type="RefSeq" id="XP_003683587.1">
    <property type="nucleotide sequence ID" value="XM_003683539.1"/>
</dbReference>
<comment type="similarity">
    <text evidence="1">Belongs to the VPS72/YL1 family.</text>
</comment>